<keyword evidence="11 15" id="KW-0819">tRNA processing</keyword>
<accession>F5YLS3</accession>
<evidence type="ECO:0000256" key="12">
    <source>
        <dbReference type="ARBA" id="ARBA00029736"/>
    </source>
</evidence>
<dbReference type="OrthoDB" id="9807416at2"/>
<sequence>MKYTVLTLFPEIIDAFFASSIMAKAVSRGIVEYQPVNIRDFAQDKHHTCDDAPYGGGAGMLMLPEPLGLALESVGAAKKGDSHLFEAADTGRVIYLSPGGVPFTQELARELAQEEELILLCGRYEGIDQRIIDAYVDDEICVGDYVLSSGEVAALAVIDATYRLVDRVITPESLEEESFSGGLLEYPQYTRPEVYDTLRVPELLLSGHHENIRRWRLRKRVEKTLTLRPDLIRRGEALDLFDGETRKLIQELGGLSDEKPVESGGEKDERNTGD</sequence>
<evidence type="ECO:0000256" key="15">
    <source>
        <dbReference type="HAMAP-Rule" id="MF_00605"/>
    </source>
</evidence>
<evidence type="ECO:0000256" key="6">
    <source>
        <dbReference type="ARBA" id="ARBA00014679"/>
    </source>
</evidence>
<dbReference type="STRING" id="545694.TREPR_3156"/>
<evidence type="ECO:0000313" key="21">
    <source>
        <dbReference type="Proteomes" id="UP000009223"/>
    </source>
</evidence>
<feature type="compositionally biased region" description="Basic and acidic residues" evidence="18">
    <location>
        <begin position="256"/>
        <end position="274"/>
    </location>
</feature>
<keyword evidence="7 15" id="KW-0963">Cytoplasm</keyword>
<name>F5YLS3_TREPZ</name>
<evidence type="ECO:0000256" key="7">
    <source>
        <dbReference type="ARBA" id="ARBA00022490"/>
    </source>
</evidence>
<dbReference type="InterPro" id="IPR023148">
    <property type="entry name" value="tRNA_m1G_MeTrfase_C_sf"/>
</dbReference>
<evidence type="ECO:0000256" key="8">
    <source>
        <dbReference type="ARBA" id="ARBA00022603"/>
    </source>
</evidence>
<comment type="subcellular location">
    <subcellularLocation>
        <location evidence="2 15 17">Cytoplasm</location>
    </subcellularLocation>
</comment>
<evidence type="ECO:0000313" key="20">
    <source>
        <dbReference type="EMBL" id="AEF84907.1"/>
    </source>
</evidence>
<proteinExistence type="inferred from homology"/>
<dbReference type="SUPFAM" id="SSF75217">
    <property type="entry name" value="alpha/beta knot"/>
    <property type="match status" value="1"/>
</dbReference>
<evidence type="ECO:0000256" key="1">
    <source>
        <dbReference type="ARBA" id="ARBA00002634"/>
    </source>
</evidence>
<dbReference type="PANTHER" id="PTHR46417:SF1">
    <property type="entry name" value="TRNA (GUANINE-N(1)-)-METHYLTRANSFERASE"/>
    <property type="match status" value="1"/>
</dbReference>
<feature type="domain" description="tRNA methyltransferase TRMD/TRM10-type" evidence="19">
    <location>
        <begin position="1"/>
        <end position="233"/>
    </location>
</feature>
<evidence type="ECO:0000256" key="3">
    <source>
        <dbReference type="ARBA" id="ARBA00007630"/>
    </source>
</evidence>
<gene>
    <name evidence="15 20" type="primary">trmD</name>
    <name evidence="20" type="ordered locus">TREPR_3156</name>
</gene>
<reference evidence="20 21" key="2">
    <citation type="journal article" date="2011" name="ISME J.">
        <title>RNA-seq reveals cooperative metabolic interactions between two termite-gut spirochete species in co-culture.</title>
        <authorList>
            <person name="Rosenthal A.Z."/>
            <person name="Matson E.G."/>
            <person name="Eldar A."/>
            <person name="Leadbetter J.R."/>
        </authorList>
    </citation>
    <scope>NUCLEOTIDE SEQUENCE [LARGE SCALE GENOMIC DNA]</scope>
    <source>
        <strain evidence="21">ATCC BAA-887 / DSM 12427 / ZAS-2</strain>
    </source>
</reference>
<dbReference type="NCBIfam" id="TIGR00088">
    <property type="entry name" value="trmD"/>
    <property type="match status" value="1"/>
</dbReference>
<reference evidence="21" key="1">
    <citation type="submission" date="2009-12" db="EMBL/GenBank/DDBJ databases">
        <title>Complete sequence of Treponema primitia strain ZAS-2.</title>
        <authorList>
            <person name="Tetu S.G."/>
            <person name="Matson E."/>
            <person name="Ren Q."/>
            <person name="Seshadri R."/>
            <person name="Elbourne L."/>
            <person name="Hassan K.A."/>
            <person name="Durkin A."/>
            <person name="Radune D."/>
            <person name="Mohamoud Y."/>
            <person name="Shay R."/>
            <person name="Jin S."/>
            <person name="Zhang X."/>
            <person name="Lucey K."/>
            <person name="Ballor N.R."/>
            <person name="Ottesen E."/>
            <person name="Rosenthal R."/>
            <person name="Allen A."/>
            <person name="Leadbetter J.R."/>
            <person name="Paulsen I.T."/>
        </authorList>
    </citation>
    <scope>NUCLEOTIDE SEQUENCE [LARGE SCALE GENOMIC DNA]</scope>
    <source>
        <strain evidence="21">ATCC BAA-887 / DSM 12427 / ZAS-2</strain>
    </source>
</reference>
<comment type="similarity">
    <text evidence="3 15 17">Belongs to the RNA methyltransferase TrmD family.</text>
</comment>
<dbReference type="Gene3D" id="1.10.1270.20">
    <property type="entry name" value="tRNA(m1g37)methyltransferase, domain 2"/>
    <property type="match status" value="1"/>
</dbReference>
<dbReference type="GO" id="GO:0052906">
    <property type="term" value="F:tRNA (guanine(37)-N1)-methyltransferase activity"/>
    <property type="evidence" value="ECO:0007669"/>
    <property type="project" value="UniProtKB-UniRule"/>
</dbReference>
<comment type="function">
    <text evidence="1 15 17">Specifically methylates guanosine-37 in various tRNAs.</text>
</comment>
<comment type="subunit">
    <text evidence="4 15 17">Homodimer.</text>
</comment>
<dbReference type="Gene3D" id="3.40.1280.10">
    <property type="match status" value="1"/>
</dbReference>
<dbReference type="InterPro" id="IPR029026">
    <property type="entry name" value="tRNA_m1G_MTases_N"/>
</dbReference>
<evidence type="ECO:0000256" key="2">
    <source>
        <dbReference type="ARBA" id="ARBA00004496"/>
    </source>
</evidence>
<dbReference type="eggNOG" id="COG0336">
    <property type="taxonomic scope" value="Bacteria"/>
</dbReference>
<dbReference type="PANTHER" id="PTHR46417">
    <property type="entry name" value="TRNA (GUANINE-N(1)-)-METHYLTRANSFERASE"/>
    <property type="match status" value="1"/>
</dbReference>
<keyword evidence="8 15" id="KW-0489">Methyltransferase</keyword>
<dbReference type="KEGG" id="tpi:TREPR_3156"/>
<evidence type="ECO:0000256" key="11">
    <source>
        <dbReference type="ARBA" id="ARBA00022694"/>
    </source>
</evidence>
<evidence type="ECO:0000256" key="17">
    <source>
        <dbReference type="RuleBase" id="RU003464"/>
    </source>
</evidence>
<evidence type="ECO:0000256" key="18">
    <source>
        <dbReference type="SAM" id="MobiDB-lite"/>
    </source>
</evidence>
<keyword evidence="21" id="KW-1185">Reference proteome</keyword>
<evidence type="ECO:0000259" key="19">
    <source>
        <dbReference type="Pfam" id="PF01746"/>
    </source>
</evidence>
<keyword evidence="10 15" id="KW-0949">S-adenosyl-L-methionine</keyword>
<dbReference type="Proteomes" id="UP000009223">
    <property type="component" value="Chromosome"/>
</dbReference>
<protein>
    <recommendedName>
        <fullName evidence="6 15">tRNA (guanine-N(1)-)-methyltransferase</fullName>
        <ecNumber evidence="5 15">2.1.1.228</ecNumber>
    </recommendedName>
    <alternativeName>
        <fullName evidence="12 15">M1G-methyltransferase</fullName>
    </alternativeName>
    <alternativeName>
        <fullName evidence="13 15">tRNA [GM37] methyltransferase</fullName>
    </alternativeName>
</protein>
<dbReference type="GO" id="GO:0005829">
    <property type="term" value="C:cytosol"/>
    <property type="evidence" value="ECO:0007669"/>
    <property type="project" value="TreeGrafter"/>
</dbReference>
<dbReference type="InterPro" id="IPR002649">
    <property type="entry name" value="tRNA_m1G_MeTrfase_TrmD"/>
</dbReference>
<feature type="binding site" evidence="15 16">
    <location>
        <position position="122"/>
    </location>
    <ligand>
        <name>S-adenosyl-L-methionine</name>
        <dbReference type="ChEBI" id="CHEBI:59789"/>
    </ligand>
</feature>
<evidence type="ECO:0000256" key="13">
    <source>
        <dbReference type="ARBA" id="ARBA00033392"/>
    </source>
</evidence>
<dbReference type="InterPro" id="IPR029028">
    <property type="entry name" value="Alpha/beta_knot_MTases"/>
</dbReference>
<comment type="catalytic activity">
    <reaction evidence="14 15 17">
        <text>guanosine(37) in tRNA + S-adenosyl-L-methionine = N(1)-methylguanosine(37) in tRNA + S-adenosyl-L-homocysteine + H(+)</text>
        <dbReference type="Rhea" id="RHEA:36899"/>
        <dbReference type="Rhea" id="RHEA-COMP:10145"/>
        <dbReference type="Rhea" id="RHEA-COMP:10147"/>
        <dbReference type="ChEBI" id="CHEBI:15378"/>
        <dbReference type="ChEBI" id="CHEBI:57856"/>
        <dbReference type="ChEBI" id="CHEBI:59789"/>
        <dbReference type="ChEBI" id="CHEBI:73542"/>
        <dbReference type="ChEBI" id="CHEBI:74269"/>
        <dbReference type="EC" id="2.1.1.228"/>
    </reaction>
</comment>
<dbReference type="RefSeq" id="WP_015707107.1">
    <property type="nucleotide sequence ID" value="NC_015578.1"/>
</dbReference>
<dbReference type="Pfam" id="PF01746">
    <property type="entry name" value="tRNA_m1G_MT"/>
    <property type="match status" value="1"/>
</dbReference>
<evidence type="ECO:0000256" key="10">
    <source>
        <dbReference type="ARBA" id="ARBA00022691"/>
    </source>
</evidence>
<feature type="region of interest" description="Disordered" evidence="18">
    <location>
        <begin position="252"/>
        <end position="274"/>
    </location>
</feature>
<evidence type="ECO:0000256" key="9">
    <source>
        <dbReference type="ARBA" id="ARBA00022679"/>
    </source>
</evidence>
<dbReference type="EMBL" id="CP001843">
    <property type="protein sequence ID" value="AEF84907.1"/>
    <property type="molecule type" value="Genomic_DNA"/>
</dbReference>
<evidence type="ECO:0000256" key="5">
    <source>
        <dbReference type="ARBA" id="ARBA00012807"/>
    </source>
</evidence>
<organism evidence="20 21">
    <name type="scientific">Treponema primitia (strain ATCC BAA-887 / DSM 12427 / ZAS-2)</name>
    <dbReference type="NCBI Taxonomy" id="545694"/>
    <lineage>
        <taxon>Bacteria</taxon>
        <taxon>Pseudomonadati</taxon>
        <taxon>Spirochaetota</taxon>
        <taxon>Spirochaetia</taxon>
        <taxon>Spirochaetales</taxon>
        <taxon>Treponemataceae</taxon>
        <taxon>Treponema</taxon>
    </lineage>
</organism>
<evidence type="ECO:0000256" key="4">
    <source>
        <dbReference type="ARBA" id="ARBA00011738"/>
    </source>
</evidence>
<dbReference type="PIRSF" id="PIRSF000386">
    <property type="entry name" value="tRNA_mtase"/>
    <property type="match status" value="1"/>
</dbReference>
<dbReference type="NCBIfam" id="NF000648">
    <property type="entry name" value="PRK00026.1"/>
    <property type="match status" value="1"/>
</dbReference>
<dbReference type="FunFam" id="3.40.1280.10:FF:000001">
    <property type="entry name" value="tRNA (guanine-N(1)-)-methyltransferase"/>
    <property type="match status" value="1"/>
</dbReference>
<dbReference type="InterPro" id="IPR016009">
    <property type="entry name" value="tRNA_MeTrfase_TRMD/TRM10"/>
</dbReference>
<dbReference type="AlphaFoldDB" id="F5YLS3"/>
<dbReference type="HOGENOM" id="CLU_047363_0_2_12"/>
<dbReference type="EC" id="2.1.1.228" evidence="5 15"/>
<dbReference type="GO" id="GO:0002939">
    <property type="term" value="P:tRNA N1-guanine methylation"/>
    <property type="evidence" value="ECO:0007669"/>
    <property type="project" value="TreeGrafter"/>
</dbReference>
<dbReference type="CDD" id="cd18080">
    <property type="entry name" value="TrmD-like"/>
    <property type="match status" value="1"/>
</dbReference>
<dbReference type="HAMAP" id="MF_00605">
    <property type="entry name" value="TrmD"/>
    <property type="match status" value="1"/>
</dbReference>
<evidence type="ECO:0000256" key="16">
    <source>
        <dbReference type="PIRSR" id="PIRSR000386-1"/>
    </source>
</evidence>
<feature type="binding site" evidence="15 16">
    <location>
        <begin position="142"/>
        <end position="147"/>
    </location>
    <ligand>
        <name>S-adenosyl-L-methionine</name>
        <dbReference type="ChEBI" id="CHEBI:59789"/>
    </ligand>
</feature>
<keyword evidence="9 15" id="KW-0808">Transferase</keyword>
<evidence type="ECO:0000256" key="14">
    <source>
        <dbReference type="ARBA" id="ARBA00047783"/>
    </source>
</evidence>